<dbReference type="EMBL" id="BAABME010004359">
    <property type="protein sequence ID" value="GAA0162089.1"/>
    <property type="molecule type" value="Genomic_DNA"/>
</dbReference>
<dbReference type="GO" id="GO:0009611">
    <property type="term" value="P:response to wounding"/>
    <property type="evidence" value="ECO:0007669"/>
    <property type="project" value="UniProtKB-UniRule"/>
</dbReference>
<keyword evidence="2" id="KW-0539">Nucleus</keyword>
<dbReference type="Pfam" id="PF09425">
    <property type="entry name" value="Jas_motif"/>
    <property type="match status" value="1"/>
</dbReference>
<dbReference type="Pfam" id="PF06200">
    <property type="entry name" value="tify"/>
    <property type="match status" value="1"/>
</dbReference>
<comment type="subcellular location">
    <subcellularLocation>
        <location evidence="2">Nucleus</location>
    </subcellularLocation>
</comment>
<dbReference type="SMART" id="SM00979">
    <property type="entry name" value="TIFY"/>
    <property type="match status" value="1"/>
</dbReference>
<evidence type="ECO:0000259" key="3">
    <source>
        <dbReference type="PROSITE" id="PS51320"/>
    </source>
</evidence>
<gene>
    <name evidence="4" type="ORF">LIER_18263</name>
</gene>
<dbReference type="InterPro" id="IPR040390">
    <property type="entry name" value="TIFY/JAZ"/>
</dbReference>
<evidence type="ECO:0000256" key="1">
    <source>
        <dbReference type="ARBA" id="ARBA00008614"/>
    </source>
</evidence>
<comment type="function">
    <text evidence="2">Repressor of jasmonate responses.</text>
</comment>
<dbReference type="PANTHER" id="PTHR33077:SF140">
    <property type="entry name" value="PROTEIN TIFY 10B"/>
    <property type="match status" value="1"/>
</dbReference>
<dbReference type="InterPro" id="IPR010399">
    <property type="entry name" value="Tify_dom"/>
</dbReference>
<dbReference type="GO" id="GO:0031347">
    <property type="term" value="P:regulation of defense response"/>
    <property type="evidence" value="ECO:0007669"/>
    <property type="project" value="UniProtKB-UniRule"/>
</dbReference>
<name>A0AAV3QDI8_LITER</name>
<organism evidence="4 5">
    <name type="scientific">Lithospermum erythrorhizon</name>
    <name type="common">Purple gromwell</name>
    <name type="synonym">Lithospermum officinale var. erythrorhizon</name>
    <dbReference type="NCBI Taxonomy" id="34254"/>
    <lineage>
        <taxon>Eukaryota</taxon>
        <taxon>Viridiplantae</taxon>
        <taxon>Streptophyta</taxon>
        <taxon>Embryophyta</taxon>
        <taxon>Tracheophyta</taxon>
        <taxon>Spermatophyta</taxon>
        <taxon>Magnoliopsida</taxon>
        <taxon>eudicotyledons</taxon>
        <taxon>Gunneridae</taxon>
        <taxon>Pentapetalae</taxon>
        <taxon>asterids</taxon>
        <taxon>lamiids</taxon>
        <taxon>Boraginales</taxon>
        <taxon>Boraginaceae</taxon>
        <taxon>Boraginoideae</taxon>
        <taxon>Lithospermeae</taxon>
        <taxon>Lithospermum</taxon>
    </lineage>
</organism>
<evidence type="ECO:0000313" key="4">
    <source>
        <dbReference type="EMBL" id="GAA0162089.1"/>
    </source>
</evidence>
<comment type="similarity">
    <text evidence="1 2">Belongs to the TIFY/JAZ family.</text>
</comment>
<keyword evidence="5" id="KW-1185">Reference proteome</keyword>
<proteinExistence type="inferred from homology"/>
<feature type="domain" description="Tify" evidence="3">
    <location>
        <begin position="72"/>
        <end position="107"/>
    </location>
</feature>
<evidence type="ECO:0000313" key="5">
    <source>
        <dbReference type="Proteomes" id="UP001454036"/>
    </source>
</evidence>
<keyword evidence="2" id="KW-1184">Jasmonic acid signaling pathway</keyword>
<comment type="caution">
    <text evidence="4">The sequence shown here is derived from an EMBL/GenBank/DDBJ whole genome shotgun (WGS) entry which is preliminary data.</text>
</comment>
<comment type="domain">
    <text evidence="2">The jas domain is required for interaction with COI1.</text>
</comment>
<dbReference type="InterPro" id="IPR018467">
    <property type="entry name" value="CCT_CS"/>
</dbReference>
<sequence length="208" mass="22589">MMRSQEMVVDTGNLRGVGGGRKTNFSQTCSLLSQYLKENGPFGELSLGLSAYLQSHGGATNFFQQQTSVTNGESEKGQMTLFYGGQVIVFDEFPSDKVNEIMTMYEAQNPTIICMGQKSAKSATNLVTASNFVNKLVHQNSPITPRPIITDLPIERKASLARFFEKRKDRLAAKAPYQTSSTGATLKPAVGKGAQWLGIIAQPPTNCA</sequence>
<dbReference type="PANTHER" id="PTHR33077">
    <property type="entry name" value="PROTEIN TIFY 4A-RELATED-RELATED"/>
    <property type="match status" value="1"/>
</dbReference>
<dbReference type="Proteomes" id="UP001454036">
    <property type="component" value="Unassembled WGS sequence"/>
</dbReference>
<accession>A0AAV3QDI8</accession>
<reference evidence="4 5" key="1">
    <citation type="submission" date="2024-01" db="EMBL/GenBank/DDBJ databases">
        <title>The complete chloroplast genome sequence of Lithospermum erythrorhizon: insights into the phylogenetic relationship among Boraginaceae species and the maternal lineages of purple gromwells.</title>
        <authorList>
            <person name="Okada T."/>
            <person name="Watanabe K."/>
        </authorList>
    </citation>
    <scope>NUCLEOTIDE SEQUENCE [LARGE SCALE GENOMIC DNA]</scope>
</reference>
<protein>
    <recommendedName>
        <fullName evidence="2">Protein TIFY</fullName>
    </recommendedName>
    <alternativeName>
        <fullName evidence="2">Jasmonate ZIM domain-containing protein</fullName>
    </alternativeName>
</protein>
<evidence type="ECO:0000256" key="2">
    <source>
        <dbReference type="RuleBase" id="RU369065"/>
    </source>
</evidence>
<dbReference type="AlphaFoldDB" id="A0AAV3QDI8"/>
<dbReference type="GO" id="GO:2000022">
    <property type="term" value="P:regulation of jasmonic acid mediated signaling pathway"/>
    <property type="evidence" value="ECO:0007669"/>
    <property type="project" value="UniProtKB-UniRule"/>
</dbReference>
<dbReference type="PROSITE" id="PS51320">
    <property type="entry name" value="TIFY"/>
    <property type="match status" value="1"/>
</dbReference>
<dbReference type="GO" id="GO:0005634">
    <property type="term" value="C:nucleus"/>
    <property type="evidence" value="ECO:0007669"/>
    <property type="project" value="UniProtKB-SubCell"/>
</dbReference>